<proteinExistence type="predicted"/>
<evidence type="ECO:0000313" key="2">
    <source>
        <dbReference type="EMBL" id="KAK9049863.1"/>
    </source>
</evidence>
<dbReference type="InterPro" id="IPR020568">
    <property type="entry name" value="Ribosomal_Su5_D2-typ_SF"/>
</dbReference>
<dbReference type="SUPFAM" id="SSF49329">
    <property type="entry name" value="Cu,Zn superoxide dismutase-like"/>
    <property type="match status" value="1"/>
</dbReference>
<dbReference type="Proteomes" id="UP001408789">
    <property type="component" value="Unassembled WGS sequence"/>
</dbReference>
<gene>
    <name evidence="2" type="ORF">SSX86_031169</name>
</gene>
<keyword evidence="1" id="KW-0812">Transmembrane</keyword>
<dbReference type="SUPFAM" id="SSF54211">
    <property type="entry name" value="Ribosomal protein S5 domain 2-like"/>
    <property type="match status" value="1"/>
</dbReference>
<dbReference type="Gene3D" id="2.60.40.200">
    <property type="entry name" value="Superoxide dismutase, copper/zinc binding domain"/>
    <property type="match status" value="1"/>
</dbReference>
<dbReference type="GO" id="GO:0006801">
    <property type="term" value="P:superoxide metabolic process"/>
    <property type="evidence" value="ECO:0007669"/>
    <property type="project" value="InterPro"/>
</dbReference>
<keyword evidence="3" id="KW-1185">Reference proteome</keyword>
<dbReference type="EMBL" id="JBCNJP010004480">
    <property type="protein sequence ID" value="KAK9049863.1"/>
    <property type="molecule type" value="Genomic_DNA"/>
</dbReference>
<accession>A0AAP0C6Y7</accession>
<evidence type="ECO:0000256" key="1">
    <source>
        <dbReference type="SAM" id="Phobius"/>
    </source>
</evidence>
<name>A0AAP0C6Y7_9ASTR</name>
<feature type="transmembrane region" description="Helical" evidence="1">
    <location>
        <begin position="175"/>
        <end position="196"/>
    </location>
</feature>
<keyword evidence="1" id="KW-0472">Membrane</keyword>
<comment type="caution">
    <text evidence="2">The sequence shown here is derived from an EMBL/GenBank/DDBJ whole genome shotgun (WGS) entry which is preliminary data.</text>
</comment>
<evidence type="ECO:0000313" key="3">
    <source>
        <dbReference type="Proteomes" id="UP001408789"/>
    </source>
</evidence>
<sequence length="348" mass="39318">MVDSANGATDFSSEMEVDAFRRLFPLAISRAPFATLDNPNLWTKQRLGFEERNRALTLRFLCAGEQFLFSYCLLLTMEGSHQLCSDPCKRKMVDSANGATDFSSEMEVDAFRRLFPLRFHERHLLESVRPDARPLGKARETSLALGAVASADGSALAKIGSTVRMYMVQVLRFCWLSYISIPVLHIMALSCAPMTITREFSGLKPGPHGFHVHALAVTTNGCMSTGFLERQYLQLLDASTSMQEMLETTSILKGAIDKSLIIVVEHLAYDGSGFLERRSRFKHTVDLTTSDWDECNFWLETLKQMIKIKPKEKQIHGSWGWVFQFEKDMSKNCKPKILHCSIGLRQSI</sequence>
<dbReference type="Gene3D" id="3.30.230.70">
    <property type="entry name" value="GHMP Kinase, N-terminal domain"/>
    <property type="match status" value="1"/>
</dbReference>
<dbReference type="AlphaFoldDB" id="A0AAP0C6Y7"/>
<organism evidence="2 3">
    <name type="scientific">Deinandra increscens subsp. villosa</name>
    <dbReference type="NCBI Taxonomy" id="3103831"/>
    <lineage>
        <taxon>Eukaryota</taxon>
        <taxon>Viridiplantae</taxon>
        <taxon>Streptophyta</taxon>
        <taxon>Embryophyta</taxon>
        <taxon>Tracheophyta</taxon>
        <taxon>Spermatophyta</taxon>
        <taxon>Magnoliopsida</taxon>
        <taxon>eudicotyledons</taxon>
        <taxon>Gunneridae</taxon>
        <taxon>Pentapetalae</taxon>
        <taxon>asterids</taxon>
        <taxon>campanulids</taxon>
        <taxon>Asterales</taxon>
        <taxon>Asteraceae</taxon>
        <taxon>Asteroideae</taxon>
        <taxon>Heliantheae alliance</taxon>
        <taxon>Madieae</taxon>
        <taxon>Madiinae</taxon>
        <taxon>Deinandra</taxon>
    </lineage>
</organism>
<dbReference type="GO" id="GO:0046872">
    <property type="term" value="F:metal ion binding"/>
    <property type="evidence" value="ECO:0007669"/>
    <property type="project" value="InterPro"/>
</dbReference>
<reference evidence="2 3" key="1">
    <citation type="submission" date="2024-04" db="EMBL/GenBank/DDBJ databases">
        <title>The reference genome of an endangered Asteraceae, Deinandra increscens subsp. villosa, native to the Central Coast of California.</title>
        <authorList>
            <person name="Guilliams M."/>
            <person name="Hasenstab-Lehman K."/>
            <person name="Meyer R."/>
            <person name="Mcevoy S."/>
        </authorList>
    </citation>
    <scope>NUCLEOTIDE SEQUENCE [LARGE SCALE GENOMIC DNA]</scope>
    <source>
        <tissue evidence="2">Leaf</tissue>
    </source>
</reference>
<protein>
    <submittedName>
        <fullName evidence="2">Uncharacterized protein</fullName>
    </submittedName>
</protein>
<dbReference type="InterPro" id="IPR036423">
    <property type="entry name" value="SOD-like_Cu/Zn_dom_sf"/>
</dbReference>
<dbReference type="InterPro" id="IPR027408">
    <property type="entry name" value="PNPase/RNase_PH_dom_sf"/>
</dbReference>
<keyword evidence="1" id="KW-1133">Transmembrane helix</keyword>